<keyword evidence="3" id="KW-1185">Reference proteome</keyword>
<feature type="compositionally biased region" description="Polar residues" evidence="1">
    <location>
        <begin position="338"/>
        <end position="353"/>
    </location>
</feature>
<evidence type="ECO:0000313" key="2">
    <source>
        <dbReference type="EMBL" id="TYT62843.1"/>
    </source>
</evidence>
<evidence type="ECO:0000313" key="3">
    <source>
        <dbReference type="Proteomes" id="UP000324104"/>
    </source>
</evidence>
<dbReference type="RefSeq" id="WP_149080572.1">
    <property type="nucleotide sequence ID" value="NZ_VTAW01000005.1"/>
</dbReference>
<dbReference type="NCBIfam" id="TIGR04207">
    <property type="entry name" value="halo_sig_pep"/>
    <property type="match status" value="1"/>
</dbReference>
<feature type="region of interest" description="Disordered" evidence="1">
    <location>
        <begin position="1009"/>
        <end position="1037"/>
    </location>
</feature>
<feature type="region of interest" description="Disordered" evidence="1">
    <location>
        <begin position="333"/>
        <end position="353"/>
    </location>
</feature>
<gene>
    <name evidence="2" type="ORF">FYC77_05865</name>
</gene>
<sequence length="1097" mass="117065">MTRDDITYREKGRAAFLAAIMVLSVIAMSTAFVGSAVADAEDIDITVEDQVLSSDDEIVVDLGTDTTDDSATVVVTDNDDLVVAVEEGVPEDQESDIELTGDLQTDESSVTYNAYTLADSNSGTVSVGDENYDGTAGEVIDDANAEVYHTAYSIVEVEEPAPAYYGQVVDITATVENLGPYDNEETITLSDGVDYDVTATADGDGEVTFEDVDTAQIDGVVDDDNVNTAQLTITTDATEAGIDGANEGDVTFEVGLDVEGQITVQVQDREGDGIPDSSVELYTADGYGAGAEPVATATTGEGSNTHTFEGLAVGTSDDPSNYVNYVLRAENEERDFSSDTTQVSLHTPNQEGPTETLTLDSALDAQYIDVVQIDEDDGDYEVVGEDATLFANGEFDNNAEFAVVTQNQQDSGINGDLEVELEFTFLDGEEFPLTGDINSDFHEAAGEPPEAEAPGTFAGEDEEGDDEAVRSLTVTIDGDDVIDVEDLEGSDHIQNPDGDAPEGALSYATFDVTSEFANDTTLEEPIVTERFTATATNQSGDPLSTDDRDYNNVTYFLQGDQKITGEIVDMDGNELSGDDVDVWVAYDDADQSLDAAQQFQADGDAFLHDNPNDEDARFTITGLAGDDGDQDFNVYVKANGYNTEDLSDNPSTSLEELVADYRLDLTTNDRSTQGTSIGDVSFVLDQPPQDYDLDVTVDEQKYANVEASESATIEVNVTSASVGSDAEDFTPAQNQDVSAELIDHHPGHILEADEDGVATGNSGDDGIVEFTFVANDTETIESLGAGLSNTNVTAWTTNSDHDDYVTADDEGERNDLNNHSSQANVGVFTTAQLTGDVVDAEDNNIPGATVTLQVWDANNEEWLSLDESNLFDDYDDTRTTGPDGSYSYVDLPTEQEYRVTAEFDGEDGFATTNELTPGTTNADVVLTEVVIEEAFFAVEDLEPETATAAPGEDVTVSANVTNTGVELDSQTIDLRVDGVTVAQTEQPVELVDGEYEVVEFTMEAPDEEGEHEFSVHSDDDSATGTLTVSEDDGNDDPVVDEDVYNAVASLTGDADDGVTGNDLTVLRGHLIDGDNELEDGVTVTGNDFTLLRGELAN</sequence>
<dbReference type="Gene3D" id="2.60.40.1120">
    <property type="entry name" value="Carboxypeptidase-like, regulatory domain"/>
    <property type="match status" value="1"/>
</dbReference>
<name>A0A5D5AP96_9EURY</name>
<dbReference type="InterPro" id="IPR008969">
    <property type="entry name" value="CarboxyPept-like_regulatory"/>
</dbReference>
<protein>
    <recommendedName>
        <fullName evidence="4">CARDB domain-containing protein</fullName>
    </recommendedName>
</protein>
<evidence type="ECO:0008006" key="4">
    <source>
        <dbReference type="Google" id="ProtNLM"/>
    </source>
</evidence>
<feature type="region of interest" description="Disordered" evidence="1">
    <location>
        <begin position="436"/>
        <end position="468"/>
    </location>
</feature>
<organism evidence="2 3">
    <name type="scientific">Natrialba swarupiae</name>
    <dbReference type="NCBI Taxonomy" id="2448032"/>
    <lineage>
        <taxon>Archaea</taxon>
        <taxon>Methanobacteriati</taxon>
        <taxon>Methanobacteriota</taxon>
        <taxon>Stenosarchaea group</taxon>
        <taxon>Halobacteria</taxon>
        <taxon>Halobacteriales</taxon>
        <taxon>Natrialbaceae</taxon>
        <taxon>Natrialba</taxon>
    </lineage>
</organism>
<dbReference type="InterPro" id="IPR026452">
    <property type="entry name" value="Surf_glycop_sig_pep"/>
</dbReference>
<dbReference type="AlphaFoldDB" id="A0A5D5AP96"/>
<comment type="caution">
    <text evidence="2">The sequence shown here is derived from an EMBL/GenBank/DDBJ whole genome shotgun (WGS) entry which is preliminary data.</text>
</comment>
<dbReference type="EMBL" id="VTAW01000005">
    <property type="protein sequence ID" value="TYT62843.1"/>
    <property type="molecule type" value="Genomic_DNA"/>
</dbReference>
<proteinExistence type="predicted"/>
<dbReference type="InterPro" id="IPR013783">
    <property type="entry name" value="Ig-like_fold"/>
</dbReference>
<accession>A0A5D5AP96</accession>
<evidence type="ECO:0000256" key="1">
    <source>
        <dbReference type="SAM" id="MobiDB-lite"/>
    </source>
</evidence>
<dbReference type="Proteomes" id="UP000324104">
    <property type="component" value="Unassembled WGS sequence"/>
</dbReference>
<feature type="compositionally biased region" description="Low complexity" evidence="1">
    <location>
        <begin position="446"/>
        <end position="458"/>
    </location>
</feature>
<reference evidence="2 3" key="1">
    <citation type="submission" date="2019-08" db="EMBL/GenBank/DDBJ databases">
        <title>Archaea genome.</title>
        <authorList>
            <person name="Kajale S."/>
            <person name="Shouche Y."/>
            <person name="Deshpande N."/>
            <person name="Sharma A."/>
        </authorList>
    </citation>
    <scope>NUCLEOTIDE SEQUENCE [LARGE SCALE GENOMIC DNA]</scope>
    <source>
        <strain evidence="2 3">ESP3B_9</strain>
    </source>
</reference>
<dbReference type="SUPFAM" id="SSF49464">
    <property type="entry name" value="Carboxypeptidase regulatory domain-like"/>
    <property type="match status" value="1"/>
</dbReference>
<dbReference type="Gene3D" id="2.60.40.10">
    <property type="entry name" value="Immunoglobulins"/>
    <property type="match status" value="1"/>
</dbReference>